<evidence type="ECO:0000256" key="1">
    <source>
        <dbReference type="SAM" id="Phobius"/>
    </source>
</evidence>
<protein>
    <recommendedName>
        <fullName evidence="4">ABC-2 family transporter protein</fullName>
    </recommendedName>
</protein>
<keyword evidence="1" id="KW-0812">Transmembrane</keyword>
<keyword evidence="3" id="KW-1185">Reference proteome</keyword>
<dbReference type="RefSeq" id="WP_089742250.1">
    <property type="nucleotide sequence ID" value="NZ_FOGL01000015.1"/>
</dbReference>
<dbReference type="EMBL" id="FOGL01000015">
    <property type="protein sequence ID" value="SES01909.1"/>
    <property type="molecule type" value="Genomic_DNA"/>
</dbReference>
<sequence length="271" mass="31670">MQGYSIKKEIQSKLSIKVMLGWLLLIAIHFTYFFIIQGSYQFRDNLDVFTFMLEGVFPLILPLLATLIYAPSFANELKDRFIIYTRTRIEISRLFSIKFWTNFLLVLFSVFGYIIVLFIFAHYVVPAFDLAEHMDPESYGLNEETIIEDTYTRHTFTQLLEYGLWTYAVLYSLWLGLNAALFATIGFLCLALISNRFIALSIPTLVYLIGSYIISSFPSTRNYTFTNSLFPYGYIQQPIWTAFVPFTILVLLSVIMLIVIKKRFYKWDAFQ</sequence>
<dbReference type="AlphaFoldDB" id="A0A1H9TXQ7"/>
<feature type="transmembrane region" description="Helical" evidence="1">
    <location>
        <begin position="197"/>
        <end position="219"/>
    </location>
</feature>
<name>A0A1H9TXQ7_9BACI</name>
<dbReference type="OrthoDB" id="2573593at2"/>
<feature type="transmembrane region" description="Helical" evidence="1">
    <location>
        <begin position="48"/>
        <end position="70"/>
    </location>
</feature>
<proteinExistence type="predicted"/>
<keyword evidence="1" id="KW-0472">Membrane</keyword>
<feature type="transmembrane region" description="Helical" evidence="1">
    <location>
        <begin position="164"/>
        <end position="190"/>
    </location>
</feature>
<feature type="transmembrane region" description="Helical" evidence="1">
    <location>
        <begin position="20"/>
        <end position="42"/>
    </location>
</feature>
<keyword evidence="1" id="KW-1133">Transmembrane helix</keyword>
<reference evidence="2 3" key="1">
    <citation type="submission" date="2016-10" db="EMBL/GenBank/DDBJ databases">
        <authorList>
            <person name="de Groot N.N."/>
        </authorList>
    </citation>
    <scope>NUCLEOTIDE SEQUENCE [LARGE SCALE GENOMIC DNA]</scope>
    <source>
        <strain evidence="2 3">CGMCC 1.7727</strain>
    </source>
</reference>
<dbReference type="STRING" id="531814.SAMN04487944_11549"/>
<evidence type="ECO:0008006" key="4">
    <source>
        <dbReference type="Google" id="ProtNLM"/>
    </source>
</evidence>
<feature type="transmembrane region" description="Helical" evidence="1">
    <location>
        <begin position="103"/>
        <end position="125"/>
    </location>
</feature>
<accession>A0A1H9TXQ7</accession>
<gene>
    <name evidence="2" type="ORF">SAMN04487944_11549</name>
</gene>
<evidence type="ECO:0000313" key="3">
    <source>
        <dbReference type="Proteomes" id="UP000199687"/>
    </source>
</evidence>
<dbReference type="Proteomes" id="UP000199687">
    <property type="component" value="Unassembled WGS sequence"/>
</dbReference>
<evidence type="ECO:0000313" key="2">
    <source>
        <dbReference type="EMBL" id="SES01909.1"/>
    </source>
</evidence>
<feature type="transmembrane region" description="Helical" evidence="1">
    <location>
        <begin position="239"/>
        <end position="260"/>
    </location>
</feature>
<organism evidence="2 3">
    <name type="scientific">Gracilibacillus ureilyticus</name>
    <dbReference type="NCBI Taxonomy" id="531814"/>
    <lineage>
        <taxon>Bacteria</taxon>
        <taxon>Bacillati</taxon>
        <taxon>Bacillota</taxon>
        <taxon>Bacilli</taxon>
        <taxon>Bacillales</taxon>
        <taxon>Bacillaceae</taxon>
        <taxon>Gracilibacillus</taxon>
    </lineage>
</organism>